<evidence type="ECO:0000256" key="1">
    <source>
        <dbReference type="SAM" id="Phobius"/>
    </source>
</evidence>
<evidence type="ECO:0000313" key="3">
    <source>
        <dbReference type="Proteomes" id="UP000176493"/>
    </source>
</evidence>
<gene>
    <name evidence="2" type="ORF">A2W52_02695</name>
</gene>
<dbReference type="InterPro" id="IPR008875">
    <property type="entry name" value="TraX"/>
</dbReference>
<dbReference type="AlphaFoldDB" id="A0A1G2MGV6"/>
<evidence type="ECO:0000313" key="2">
    <source>
        <dbReference type="EMBL" id="OHA22271.1"/>
    </source>
</evidence>
<dbReference type="Pfam" id="PF05857">
    <property type="entry name" value="TraX"/>
    <property type="match status" value="1"/>
</dbReference>
<keyword evidence="1" id="KW-1133">Transmembrane helix</keyword>
<feature type="transmembrane region" description="Helical" evidence="1">
    <location>
        <begin position="48"/>
        <end position="65"/>
    </location>
</feature>
<dbReference type="Proteomes" id="UP000176493">
    <property type="component" value="Unassembled WGS sequence"/>
</dbReference>
<organism evidence="2 3">
    <name type="scientific">Candidatus Taylorbacteria bacterium RIFCSPHIGHO2_02_49_25</name>
    <dbReference type="NCBI Taxonomy" id="1802305"/>
    <lineage>
        <taxon>Bacteria</taxon>
        <taxon>Candidatus Tayloriibacteriota</taxon>
    </lineage>
</organism>
<name>A0A1G2MGV6_9BACT</name>
<evidence type="ECO:0008006" key="4">
    <source>
        <dbReference type="Google" id="ProtNLM"/>
    </source>
</evidence>
<reference evidence="2 3" key="1">
    <citation type="journal article" date="2016" name="Nat. Commun.">
        <title>Thousands of microbial genomes shed light on interconnected biogeochemical processes in an aquifer system.</title>
        <authorList>
            <person name="Anantharaman K."/>
            <person name="Brown C.T."/>
            <person name="Hug L.A."/>
            <person name="Sharon I."/>
            <person name="Castelle C.J."/>
            <person name="Probst A.J."/>
            <person name="Thomas B.C."/>
            <person name="Singh A."/>
            <person name="Wilkins M.J."/>
            <person name="Karaoz U."/>
            <person name="Brodie E.L."/>
            <person name="Williams K.H."/>
            <person name="Hubbard S.S."/>
            <person name="Banfield J.F."/>
        </authorList>
    </citation>
    <scope>NUCLEOTIDE SEQUENCE [LARGE SCALE GENOMIC DNA]</scope>
</reference>
<feature type="transmembrane region" description="Helical" evidence="1">
    <location>
        <begin position="77"/>
        <end position="95"/>
    </location>
</feature>
<feature type="transmembrane region" description="Helical" evidence="1">
    <location>
        <begin position="107"/>
        <end position="124"/>
    </location>
</feature>
<feature type="transmembrane region" description="Helical" evidence="1">
    <location>
        <begin position="136"/>
        <end position="152"/>
    </location>
</feature>
<accession>A0A1G2MGV6</accession>
<comment type="caution">
    <text evidence="2">The sequence shown here is derived from an EMBL/GenBank/DDBJ whole genome shotgun (WGS) entry which is preliminary data.</text>
</comment>
<dbReference type="EMBL" id="MHRJ01000028">
    <property type="protein sequence ID" value="OHA22271.1"/>
    <property type="molecule type" value="Genomic_DNA"/>
</dbReference>
<keyword evidence="1" id="KW-0472">Membrane</keyword>
<feature type="transmembrane region" description="Helical" evidence="1">
    <location>
        <begin position="212"/>
        <end position="235"/>
    </location>
</feature>
<sequence>MRAWYNRDTERSKITKQASRLADAKREPSGKRLTRFELVYNHDVKKRLSLSSTGLKIIAMLTMAIDHIGVLFFPGDLMWRVIGRISFPIFALLIAEGFERTGNVRNYLIRLLAFAAISQVPYRLFLQAANQPIEKLNIFFTLAAGLFSLLLLKKLIPVHAWLGVFGIAAAAQYLNFDYGAYGVFLVLVSALFLRTREVGIFLLFVLHTFQTVWVFLIGQLSIQIYAALSVPFVALYNRERGRELHRLLLYGFYPMHLLVLLLIWIFLN</sequence>
<keyword evidence="1" id="KW-0812">Transmembrane</keyword>
<proteinExistence type="predicted"/>
<protein>
    <recommendedName>
        <fullName evidence="4">TraX family protein</fullName>
    </recommendedName>
</protein>
<feature type="transmembrane region" description="Helical" evidence="1">
    <location>
        <begin position="247"/>
        <end position="267"/>
    </location>
</feature>